<dbReference type="EMBL" id="MLJW01001961">
    <property type="protein sequence ID" value="OIQ76123.1"/>
    <property type="molecule type" value="Genomic_DNA"/>
</dbReference>
<dbReference type="InterPro" id="IPR002052">
    <property type="entry name" value="DNA_methylase_N6_adenine_CS"/>
</dbReference>
<dbReference type="InterPro" id="IPR003787">
    <property type="entry name" value="Sulphur_relay_DsrE/F-like"/>
</dbReference>
<dbReference type="Pfam" id="PF02635">
    <property type="entry name" value="DsrE"/>
    <property type="match status" value="1"/>
</dbReference>
<dbReference type="PROSITE" id="PS00092">
    <property type="entry name" value="N6_MTASE"/>
    <property type="match status" value="1"/>
</dbReference>
<accession>A0A1J5QF15</accession>
<name>A0A1J5QF15_9ZZZZ</name>
<dbReference type="PANTHER" id="PTHR34874:SF1">
    <property type="entry name" value="PROTEIN YCHN"/>
    <property type="match status" value="1"/>
</dbReference>
<sequence>MKFLFILNDPPYGTERAYNALRLAINLLVKTEGAEVSVFLLGDGASASKSGQQTPNGYYNIERMLTSVLNKGGAVKVCGTCMDARGITESELVAGAHRSTMDELTELTSSTDKVLVF</sequence>
<dbReference type="GO" id="GO:0032259">
    <property type="term" value="P:methylation"/>
    <property type="evidence" value="ECO:0007669"/>
    <property type="project" value="InterPro"/>
</dbReference>
<evidence type="ECO:0000313" key="1">
    <source>
        <dbReference type="EMBL" id="OIQ76123.1"/>
    </source>
</evidence>
<protein>
    <submittedName>
        <fullName evidence="1">Sulfur transfer complex subunit TusD</fullName>
    </submittedName>
</protein>
<dbReference type="PANTHER" id="PTHR34874">
    <property type="entry name" value="PROTEIN YCHN"/>
    <property type="match status" value="1"/>
</dbReference>
<dbReference type="GO" id="GO:0008168">
    <property type="term" value="F:methyltransferase activity"/>
    <property type="evidence" value="ECO:0007669"/>
    <property type="project" value="InterPro"/>
</dbReference>
<dbReference type="AlphaFoldDB" id="A0A1J5QF15"/>
<organism evidence="1">
    <name type="scientific">mine drainage metagenome</name>
    <dbReference type="NCBI Taxonomy" id="410659"/>
    <lineage>
        <taxon>unclassified sequences</taxon>
        <taxon>metagenomes</taxon>
        <taxon>ecological metagenomes</taxon>
    </lineage>
</organism>
<dbReference type="Gene3D" id="3.40.1260.10">
    <property type="entry name" value="DsrEFH-like"/>
    <property type="match status" value="1"/>
</dbReference>
<gene>
    <name evidence="1" type="ORF">GALL_422000</name>
</gene>
<dbReference type="SUPFAM" id="SSF75169">
    <property type="entry name" value="DsrEFH-like"/>
    <property type="match status" value="1"/>
</dbReference>
<dbReference type="GO" id="GO:0005829">
    <property type="term" value="C:cytosol"/>
    <property type="evidence" value="ECO:0007669"/>
    <property type="project" value="TreeGrafter"/>
</dbReference>
<reference evidence="1" key="1">
    <citation type="submission" date="2016-10" db="EMBL/GenBank/DDBJ databases">
        <title>Sequence of Gallionella enrichment culture.</title>
        <authorList>
            <person name="Poehlein A."/>
            <person name="Muehling M."/>
            <person name="Daniel R."/>
        </authorList>
    </citation>
    <scope>NUCLEOTIDE SEQUENCE</scope>
</reference>
<proteinExistence type="predicted"/>
<comment type="caution">
    <text evidence="1">The sequence shown here is derived from an EMBL/GenBank/DDBJ whole genome shotgun (WGS) entry which is preliminary data.</text>
</comment>
<dbReference type="GO" id="GO:0003676">
    <property type="term" value="F:nucleic acid binding"/>
    <property type="evidence" value="ECO:0007669"/>
    <property type="project" value="InterPro"/>
</dbReference>
<dbReference type="InterPro" id="IPR027396">
    <property type="entry name" value="DsrEFH-like"/>
</dbReference>